<dbReference type="Proteomes" id="UP001243212">
    <property type="component" value="Unassembled WGS sequence"/>
</dbReference>
<evidence type="ECO:0000259" key="1">
    <source>
        <dbReference type="Pfam" id="PF00117"/>
    </source>
</evidence>
<gene>
    <name evidence="2" type="ORF">J2S70_000435</name>
</gene>
<protein>
    <submittedName>
        <fullName evidence="2">GMP synthase (Glutamine-hydrolyzing)</fullName>
        <ecNumber evidence="2">6.3.5.2</ecNumber>
    </submittedName>
</protein>
<dbReference type="InterPro" id="IPR029062">
    <property type="entry name" value="Class_I_gatase-like"/>
</dbReference>
<accession>A0ABT9NEN1</accession>
<dbReference type="PANTHER" id="PTHR42695:SF5">
    <property type="entry name" value="GLUTAMINE AMIDOTRANSFERASE YLR126C-RELATED"/>
    <property type="match status" value="1"/>
</dbReference>
<dbReference type="CDD" id="cd01741">
    <property type="entry name" value="GATase1_1"/>
    <property type="match status" value="1"/>
</dbReference>
<evidence type="ECO:0000313" key="2">
    <source>
        <dbReference type="EMBL" id="MDP9805853.1"/>
    </source>
</evidence>
<organism evidence="2 3">
    <name type="scientific">Trueperella bonasi</name>
    <dbReference type="NCBI Taxonomy" id="312286"/>
    <lineage>
        <taxon>Bacteria</taxon>
        <taxon>Bacillati</taxon>
        <taxon>Actinomycetota</taxon>
        <taxon>Actinomycetes</taxon>
        <taxon>Actinomycetales</taxon>
        <taxon>Actinomycetaceae</taxon>
        <taxon>Trueperella</taxon>
    </lineage>
</organism>
<dbReference type="EC" id="6.3.5.2" evidence="2"/>
<dbReference type="InterPro" id="IPR017926">
    <property type="entry name" value="GATASE"/>
</dbReference>
<dbReference type="InterPro" id="IPR044992">
    <property type="entry name" value="ChyE-like"/>
</dbReference>
<evidence type="ECO:0000313" key="3">
    <source>
        <dbReference type="Proteomes" id="UP001243212"/>
    </source>
</evidence>
<name>A0ABT9NEN1_9ACTO</name>
<keyword evidence="3" id="KW-1185">Reference proteome</keyword>
<sequence length="237" mass="24998">MHARVTVIQPDPTSPIDLFGEWLPELGVQIDLVDVNKDRIPNADAKDLDLGAGLIVLGGKSNAYSTAPWAEPVRALLRRAVADELPTLGICLGHQLLAVALGGEVSLGEPESGEFGPTTIEWSDAAHSDPVVAGIVSADGAGRTSVVTQNHNDWVTALPEGATELAHSDRGLQAFRAGSALGVQFHPEGSPASARDWQHRDREALTLALHAATEPILVTARAVAKGYANQVLDTHKK</sequence>
<dbReference type="Gene3D" id="3.40.50.880">
    <property type="match status" value="1"/>
</dbReference>
<dbReference type="RefSeq" id="WP_307682109.1">
    <property type="nucleotide sequence ID" value="NZ_JAUSQX010000001.1"/>
</dbReference>
<dbReference type="Pfam" id="PF00117">
    <property type="entry name" value="GATase"/>
    <property type="match status" value="1"/>
</dbReference>
<dbReference type="EMBL" id="JAUSQX010000001">
    <property type="protein sequence ID" value="MDP9805853.1"/>
    <property type="molecule type" value="Genomic_DNA"/>
</dbReference>
<keyword evidence="2" id="KW-0436">Ligase</keyword>
<dbReference type="GO" id="GO:0003922">
    <property type="term" value="F:GMP synthase (glutamine-hydrolyzing) activity"/>
    <property type="evidence" value="ECO:0007669"/>
    <property type="project" value="UniProtKB-EC"/>
</dbReference>
<dbReference type="SUPFAM" id="SSF52317">
    <property type="entry name" value="Class I glutamine amidotransferase-like"/>
    <property type="match status" value="1"/>
</dbReference>
<dbReference type="PANTHER" id="PTHR42695">
    <property type="entry name" value="GLUTAMINE AMIDOTRANSFERASE YLR126C-RELATED"/>
    <property type="match status" value="1"/>
</dbReference>
<comment type="caution">
    <text evidence="2">The sequence shown here is derived from an EMBL/GenBank/DDBJ whole genome shotgun (WGS) entry which is preliminary data.</text>
</comment>
<dbReference type="PROSITE" id="PS51273">
    <property type="entry name" value="GATASE_TYPE_1"/>
    <property type="match status" value="1"/>
</dbReference>
<reference evidence="2 3" key="1">
    <citation type="submission" date="2023-07" db="EMBL/GenBank/DDBJ databases">
        <title>Sequencing the genomes of 1000 actinobacteria strains.</title>
        <authorList>
            <person name="Klenk H.-P."/>
        </authorList>
    </citation>
    <scope>NUCLEOTIDE SEQUENCE [LARGE SCALE GENOMIC DNA]</scope>
    <source>
        <strain evidence="2 3">DSM 17163</strain>
    </source>
</reference>
<proteinExistence type="predicted"/>
<feature type="domain" description="Glutamine amidotransferase" evidence="1">
    <location>
        <begin position="25"/>
        <end position="192"/>
    </location>
</feature>